<feature type="signal peptide" evidence="1">
    <location>
        <begin position="1"/>
        <end position="18"/>
    </location>
</feature>
<reference evidence="3" key="2">
    <citation type="submission" date="2023-06" db="EMBL/GenBank/DDBJ databases">
        <authorList>
            <consortium name="Lawrence Berkeley National Laboratory"/>
            <person name="Haridas S."/>
            <person name="Hensen N."/>
            <person name="Bonometti L."/>
            <person name="Westerberg I."/>
            <person name="Brannstrom I.O."/>
            <person name="Guillou S."/>
            <person name="Cros-Aarteil S."/>
            <person name="Calhoun S."/>
            <person name="Kuo A."/>
            <person name="Mondo S."/>
            <person name="Pangilinan J."/>
            <person name="Riley R."/>
            <person name="Labutti K."/>
            <person name="Andreopoulos B."/>
            <person name="Lipzen A."/>
            <person name="Chen C."/>
            <person name="Yanf M."/>
            <person name="Daum C."/>
            <person name="Ng V."/>
            <person name="Clum A."/>
            <person name="Steindorff A."/>
            <person name="Ohm R."/>
            <person name="Martin F."/>
            <person name="Silar P."/>
            <person name="Natvig D."/>
            <person name="Lalanne C."/>
            <person name="Gautier V."/>
            <person name="Ament-Velasquez S.L."/>
            <person name="Kruys A."/>
            <person name="Hutchinson M.I."/>
            <person name="Powell A.J."/>
            <person name="Barry K."/>
            <person name="Miller A.N."/>
            <person name="Grigoriev I.V."/>
            <person name="Debuchy R."/>
            <person name="Gladieux P."/>
            <person name="Thoren M.H."/>
            <person name="Johannesson H."/>
        </authorList>
    </citation>
    <scope>NUCLEOTIDE SEQUENCE</scope>
    <source>
        <strain evidence="3">CBS 118394</strain>
    </source>
</reference>
<evidence type="ECO:0000313" key="4">
    <source>
        <dbReference type="Proteomes" id="UP001283341"/>
    </source>
</evidence>
<comment type="caution">
    <text evidence="3">The sequence shown here is derived from an EMBL/GenBank/DDBJ whole genome shotgun (WGS) entry which is preliminary data.</text>
</comment>
<organism evidence="3 4">
    <name type="scientific">Apodospora peruviana</name>
    <dbReference type="NCBI Taxonomy" id="516989"/>
    <lineage>
        <taxon>Eukaryota</taxon>
        <taxon>Fungi</taxon>
        <taxon>Dikarya</taxon>
        <taxon>Ascomycota</taxon>
        <taxon>Pezizomycotina</taxon>
        <taxon>Sordariomycetes</taxon>
        <taxon>Sordariomycetidae</taxon>
        <taxon>Sordariales</taxon>
        <taxon>Lasiosphaeriaceae</taxon>
        <taxon>Apodospora</taxon>
    </lineage>
</organism>
<name>A0AAE0ICY0_9PEZI</name>
<sequence>MLSSLVLVGASLATHASAAACSRSFLESATTTYLKAQAAGQPSLLTLSPTVSYAENDTPMEISKGVLASPMTIDYSRSIYDSEACTAFTELNAASSPHPYVIHTRIVFASDSISTIESVVTDDGDWIFNATAHLNYAKQEKWDPIPEAARDTRATLKAAADAYLDQWGNPSHPVPLGTPCARLEGGMYTGTGNQSAANTCLMGAFPSPLKIGNRRYVIDETLGAVSIFNEFPFIEATAEDKAMPSSNLFRVQGGLIRYIHECTVCATRNCGR</sequence>
<dbReference type="Proteomes" id="UP001283341">
    <property type="component" value="Unassembled WGS sequence"/>
</dbReference>
<proteinExistence type="predicted"/>
<keyword evidence="4" id="KW-1185">Reference proteome</keyword>
<feature type="chain" id="PRO_5042144825" description="DUF8021 domain-containing protein" evidence="1">
    <location>
        <begin position="19"/>
        <end position="272"/>
    </location>
</feature>
<evidence type="ECO:0000256" key="1">
    <source>
        <dbReference type="SAM" id="SignalP"/>
    </source>
</evidence>
<evidence type="ECO:0000259" key="2">
    <source>
        <dbReference type="Pfam" id="PF26061"/>
    </source>
</evidence>
<feature type="domain" description="DUF8021" evidence="2">
    <location>
        <begin position="150"/>
        <end position="262"/>
    </location>
</feature>
<gene>
    <name evidence="3" type="ORF">B0H66DRAFT_555336</name>
</gene>
<dbReference type="Pfam" id="PF26061">
    <property type="entry name" value="DUF8021"/>
    <property type="match status" value="1"/>
</dbReference>
<accession>A0AAE0ICY0</accession>
<dbReference type="EMBL" id="JAUEDM010000003">
    <property type="protein sequence ID" value="KAK3322843.1"/>
    <property type="molecule type" value="Genomic_DNA"/>
</dbReference>
<dbReference type="AlphaFoldDB" id="A0AAE0ICY0"/>
<keyword evidence="1" id="KW-0732">Signal</keyword>
<reference evidence="3" key="1">
    <citation type="journal article" date="2023" name="Mol. Phylogenet. Evol.">
        <title>Genome-scale phylogeny and comparative genomics of the fungal order Sordariales.</title>
        <authorList>
            <person name="Hensen N."/>
            <person name="Bonometti L."/>
            <person name="Westerberg I."/>
            <person name="Brannstrom I.O."/>
            <person name="Guillou S."/>
            <person name="Cros-Aarteil S."/>
            <person name="Calhoun S."/>
            <person name="Haridas S."/>
            <person name="Kuo A."/>
            <person name="Mondo S."/>
            <person name="Pangilinan J."/>
            <person name="Riley R."/>
            <person name="LaButti K."/>
            <person name="Andreopoulos B."/>
            <person name="Lipzen A."/>
            <person name="Chen C."/>
            <person name="Yan M."/>
            <person name="Daum C."/>
            <person name="Ng V."/>
            <person name="Clum A."/>
            <person name="Steindorff A."/>
            <person name="Ohm R.A."/>
            <person name="Martin F."/>
            <person name="Silar P."/>
            <person name="Natvig D.O."/>
            <person name="Lalanne C."/>
            <person name="Gautier V."/>
            <person name="Ament-Velasquez S.L."/>
            <person name="Kruys A."/>
            <person name="Hutchinson M.I."/>
            <person name="Powell A.J."/>
            <person name="Barry K."/>
            <person name="Miller A.N."/>
            <person name="Grigoriev I.V."/>
            <person name="Debuchy R."/>
            <person name="Gladieux P."/>
            <person name="Hiltunen Thoren M."/>
            <person name="Johannesson H."/>
        </authorList>
    </citation>
    <scope>NUCLEOTIDE SEQUENCE</scope>
    <source>
        <strain evidence="3">CBS 118394</strain>
    </source>
</reference>
<protein>
    <recommendedName>
        <fullName evidence="2">DUF8021 domain-containing protein</fullName>
    </recommendedName>
</protein>
<evidence type="ECO:0000313" key="3">
    <source>
        <dbReference type="EMBL" id="KAK3322843.1"/>
    </source>
</evidence>
<dbReference type="InterPro" id="IPR058334">
    <property type="entry name" value="DUF8021"/>
</dbReference>